<dbReference type="Pfam" id="PF01328">
    <property type="entry name" value="Peroxidase_2"/>
    <property type="match status" value="1"/>
</dbReference>
<evidence type="ECO:0000313" key="9">
    <source>
        <dbReference type="EMBL" id="TFK17850.1"/>
    </source>
</evidence>
<sequence length="363" mass="38854">MVVAFPSYAPLGGLTARELQDIIPTLDAVIPPPPPGPPTFTGTKLVDDGDHPWKPLQSGDQRGPCPGLNVLASHGYLPRNGIVTPAQLIKATQEGLNFDNVAARLAAYSGLLVNGNVVTNLLSIGAKSPQTGPDPPPPAMVGGLNTHGTIEADASMSRGDAFFGDNHSFNQTLWEQFVDFSNRFGNGFYNLTVAGELRLHLIQQSIAQNPHFSLMGFNHFGAYGTSVLPINMFVDGRKTGSEAGQLDLDTALGVFRDMRLPQGFFRKAVPGGGEGTLDVYLAHPTSPGRNTGAVDSFVVDESLGGFTDPCKFYTEFVNTTVRGLYPNPTGVLRRNLNINLGFFYDAFAPASPDCPQVFPYGRD</sequence>
<dbReference type="EMBL" id="ML210457">
    <property type="protein sequence ID" value="TFK17850.1"/>
    <property type="molecule type" value="Genomic_DNA"/>
</dbReference>
<accession>A0A5C3KD09</accession>
<keyword evidence="3" id="KW-0349">Heme</keyword>
<dbReference type="PANTHER" id="PTHR33577">
    <property type="entry name" value="STERIGMATOCYSTIN BIOSYNTHESIS PEROXIDASE STCC-RELATED"/>
    <property type="match status" value="1"/>
</dbReference>
<evidence type="ECO:0000256" key="1">
    <source>
        <dbReference type="ARBA" id="ARBA00001970"/>
    </source>
</evidence>
<proteinExistence type="inferred from homology"/>
<keyword evidence="6" id="KW-0408">Iron</keyword>
<evidence type="ECO:0000256" key="5">
    <source>
        <dbReference type="ARBA" id="ARBA00023002"/>
    </source>
</evidence>
<keyword evidence="2 9" id="KW-0575">Peroxidase</keyword>
<evidence type="ECO:0000256" key="3">
    <source>
        <dbReference type="ARBA" id="ARBA00022617"/>
    </source>
</evidence>
<organism evidence="9 10">
    <name type="scientific">Coprinopsis marcescibilis</name>
    <name type="common">Agaric fungus</name>
    <name type="synonym">Psathyrella marcescibilis</name>
    <dbReference type="NCBI Taxonomy" id="230819"/>
    <lineage>
        <taxon>Eukaryota</taxon>
        <taxon>Fungi</taxon>
        <taxon>Dikarya</taxon>
        <taxon>Basidiomycota</taxon>
        <taxon>Agaricomycotina</taxon>
        <taxon>Agaricomycetes</taxon>
        <taxon>Agaricomycetidae</taxon>
        <taxon>Agaricales</taxon>
        <taxon>Agaricineae</taxon>
        <taxon>Psathyrellaceae</taxon>
        <taxon>Coprinopsis</taxon>
    </lineage>
</organism>
<dbReference type="InterPro" id="IPR000028">
    <property type="entry name" value="Chloroperoxidase"/>
</dbReference>
<name>A0A5C3KD09_COPMA</name>
<evidence type="ECO:0000259" key="8">
    <source>
        <dbReference type="PROSITE" id="PS51405"/>
    </source>
</evidence>
<gene>
    <name evidence="9" type="ORF">FA15DRAFT_683434</name>
</gene>
<dbReference type="PANTHER" id="PTHR33577:SF16">
    <property type="entry name" value="HEME HALOPEROXIDASE FAMILY PROFILE DOMAIN-CONTAINING PROTEIN"/>
    <property type="match status" value="1"/>
</dbReference>
<keyword evidence="5" id="KW-0560">Oxidoreductase</keyword>
<comment type="cofactor">
    <cofactor evidence="1">
        <name>heme b</name>
        <dbReference type="ChEBI" id="CHEBI:60344"/>
    </cofactor>
</comment>
<dbReference type="GO" id="GO:0046872">
    <property type="term" value="F:metal ion binding"/>
    <property type="evidence" value="ECO:0007669"/>
    <property type="project" value="UniProtKB-KW"/>
</dbReference>
<keyword evidence="4" id="KW-0479">Metal-binding</keyword>
<evidence type="ECO:0000256" key="6">
    <source>
        <dbReference type="ARBA" id="ARBA00023004"/>
    </source>
</evidence>
<evidence type="ECO:0000256" key="4">
    <source>
        <dbReference type="ARBA" id="ARBA00022723"/>
    </source>
</evidence>
<evidence type="ECO:0000256" key="2">
    <source>
        <dbReference type="ARBA" id="ARBA00022559"/>
    </source>
</evidence>
<keyword evidence="10" id="KW-1185">Reference proteome</keyword>
<feature type="domain" description="Heme haloperoxidase family profile" evidence="8">
    <location>
        <begin position="49"/>
        <end position="281"/>
    </location>
</feature>
<dbReference type="OrthoDB" id="2542103at2759"/>
<dbReference type="AlphaFoldDB" id="A0A5C3KD09"/>
<dbReference type="PROSITE" id="PS51405">
    <property type="entry name" value="HEME_HALOPEROXIDASE"/>
    <property type="match status" value="1"/>
</dbReference>
<reference evidence="9 10" key="1">
    <citation type="journal article" date="2019" name="Nat. Ecol. Evol.">
        <title>Megaphylogeny resolves global patterns of mushroom evolution.</title>
        <authorList>
            <person name="Varga T."/>
            <person name="Krizsan K."/>
            <person name="Foldi C."/>
            <person name="Dima B."/>
            <person name="Sanchez-Garcia M."/>
            <person name="Sanchez-Ramirez S."/>
            <person name="Szollosi G.J."/>
            <person name="Szarkandi J.G."/>
            <person name="Papp V."/>
            <person name="Albert L."/>
            <person name="Andreopoulos W."/>
            <person name="Angelini C."/>
            <person name="Antonin V."/>
            <person name="Barry K.W."/>
            <person name="Bougher N.L."/>
            <person name="Buchanan P."/>
            <person name="Buyck B."/>
            <person name="Bense V."/>
            <person name="Catcheside P."/>
            <person name="Chovatia M."/>
            <person name="Cooper J."/>
            <person name="Damon W."/>
            <person name="Desjardin D."/>
            <person name="Finy P."/>
            <person name="Geml J."/>
            <person name="Haridas S."/>
            <person name="Hughes K."/>
            <person name="Justo A."/>
            <person name="Karasinski D."/>
            <person name="Kautmanova I."/>
            <person name="Kiss B."/>
            <person name="Kocsube S."/>
            <person name="Kotiranta H."/>
            <person name="LaButti K.M."/>
            <person name="Lechner B.E."/>
            <person name="Liimatainen K."/>
            <person name="Lipzen A."/>
            <person name="Lukacs Z."/>
            <person name="Mihaltcheva S."/>
            <person name="Morgado L.N."/>
            <person name="Niskanen T."/>
            <person name="Noordeloos M.E."/>
            <person name="Ohm R.A."/>
            <person name="Ortiz-Santana B."/>
            <person name="Ovrebo C."/>
            <person name="Racz N."/>
            <person name="Riley R."/>
            <person name="Savchenko A."/>
            <person name="Shiryaev A."/>
            <person name="Soop K."/>
            <person name="Spirin V."/>
            <person name="Szebenyi C."/>
            <person name="Tomsovsky M."/>
            <person name="Tulloss R.E."/>
            <person name="Uehling J."/>
            <person name="Grigoriev I.V."/>
            <person name="Vagvolgyi C."/>
            <person name="Papp T."/>
            <person name="Martin F.M."/>
            <person name="Miettinen O."/>
            <person name="Hibbett D.S."/>
            <person name="Nagy L.G."/>
        </authorList>
    </citation>
    <scope>NUCLEOTIDE SEQUENCE [LARGE SCALE GENOMIC DNA]</scope>
    <source>
        <strain evidence="9 10">CBS 121175</strain>
    </source>
</reference>
<dbReference type="InterPro" id="IPR036851">
    <property type="entry name" value="Chloroperoxidase-like_sf"/>
</dbReference>
<dbReference type="SUPFAM" id="SSF47571">
    <property type="entry name" value="Cloroperoxidase"/>
    <property type="match status" value="1"/>
</dbReference>
<dbReference type="GO" id="GO:0004601">
    <property type="term" value="F:peroxidase activity"/>
    <property type="evidence" value="ECO:0007669"/>
    <property type="project" value="UniProtKB-KW"/>
</dbReference>
<dbReference type="Gene3D" id="1.10.489.10">
    <property type="entry name" value="Chloroperoxidase-like"/>
    <property type="match status" value="1"/>
</dbReference>
<evidence type="ECO:0000313" key="10">
    <source>
        <dbReference type="Proteomes" id="UP000307440"/>
    </source>
</evidence>
<comment type="similarity">
    <text evidence="7">Belongs to the chloroperoxidase family.</text>
</comment>
<protein>
    <submittedName>
        <fullName evidence="9">Cloroperoxidase</fullName>
    </submittedName>
</protein>
<dbReference type="Proteomes" id="UP000307440">
    <property type="component" value="Unassembled WGS sequence"/>
</dbReference>
<evidence type="ECO:0000256" key="7">
    <source>
        <dbReference type="ARBA" id="ARBA00025795"/>
    </source>
</evidence>